<organism evidence="2 3">
    <name type="scientific">Trichoderma lentiforme</name>
    <dbReference type="NCBI Taxonomy" id="1567552"/>
    <lineage>
        <taxon>Eukaryota</taxon>
        <taxon>Fungi</taxon>
        <taxon>Dikarya</taxon>
        <taxon>Ascomycota</taxon>
        <taxon>Pezizomycotina</taxon>
        <taxon>Sordariomycetes</taxon>
        <taxon>Hypocreomycetidae</taxon>
        <taxon>Hypocreales</taxon>
        <taxon>Hypocreaceae</taxon>
        <taxon>Trichoderma</taxon>
    </lineage>
</organism>
<evidence type="ECO:0000313" key="3">
    <source>
        <dbReference type="Proteomes" id="UP000801864"/>
    </source>
</evidence>
<dbReference type="Proteomes" id="UP000801864">
    <property type="component" value="Unassembled WGS sequence"/>
</dbReference>
<evidence type="ECO:0000313" key="2">
    <source>
        <dbReference type="EMBL" id="KAF3075388.1"/>
    </source>
</evidence>
<name>A0A9P4XMN5_9HYPO</name>
<feature type="region of interest" description="Disordered" evidence="1">
    <location>
        <begin position="118"/>
        <end position="203"/>
    </location>
</feature>
<feature type="compositionally biased region" description="Polar residues" evidence="1">
    <location>
        <begin position="168"/>
        <end position="203"/>
    </location>
</feature>
<accession>A0A9P4XMN5</accession>
<gene>
    <name evidence="2" type="ORF">CFAM422_002389</name>
</gene>
<protein>
    <submittedName>
        <fullName evidence="2">Uncharacterized protein</fullName>
    </submittedName>
</protein>
<sequence length="203" mass="21819">MEAVWSREEKSRSRLPRLASPSTAQHSKLDQMDRLPRCVAAAAAVTSNVAAAGTQTLGISREQCVLPSVCPVQNSRLSPAPIVPPIAALRTLLESSSPVLRAPYEYEYLCRSASYPVQQVPSTTPQPQAQKTVTPPGGNAVRRVRASLRSPHSQSLAHSKKAAWPSPHTDSLPFSLSHTNSPIQNPPIQTAPASSSQHNAPIW</sequence>
<feature type="compositionally biased region" description="Low complexity" evidence="1">
    <location>
        <begin position="118"/>
        <end position="128"/>
    </location>
</feature>
<keyword evidence="3" id="KW-1185">Reference proteome</keyword>
<proteinExistence type="predicted"/>
<dbReference type="AlphaFoldDB" id="A0A9P4XMN5"/>
<dbReference type="EMBL" id="QLNT01000003">
    <property type="protein sequence ID" value="KAF3075388.1"/>
    <property type="molecule type" value="Genomic_DNA"/>
</dbReference>
<feature type="region of interest" description="Disordered" evidence="1">
    <location>
        <begin position="1"/>
        <end position="31"/>
    </location>
</feature>
<evidence type="ECO:0000256" key="1">
    <source>
        <dbReference type="SAM" id="MobiDB-lite"/>
    </source>
</evidence>
<feature type="compositionally biased region" description="Basic and acidic residues" evidence="1">
    <location>
        <begin position="1"/>
        <end position="12"/>
    </location>
</feature>
<reference evidence="2 3" key="1">
    <citation type="submission" date="2018-06" db="EMBL/GenBank/DDBJ databases">
        <title>Genome analysis of cellulolytic fungus Trichoderma lentiforme CFAM-422.</title>
        <authorList>
            <person name="Steindorff A.S."/>
            <person name="Formighieri E.F."/>
            <person name="Midorikawa G.E.O."/>
            <person name="Tamietti M.S."/>
            <person name="Ramos E.Z."/>
            <person name="Silva A.S."/>
            <person name="Bon E.P.S."/>
            <person name="Mendes T.D."/>
            <person name="Damaso M.C.T."/>
            <person name="Favaro L.C.L."/>
        </authorList>
    </citation>
    <scope>NUCLEOTIDE SEQUENCE [LARGE SCALE GENOMIC DNA]</scope>
    <source>
        <strain evidence="2 3">CFAM-422</strain>
    </source>
</reference>
<comment type="caution">
    <text evidence="2">The sequence shown here is derived from an EMBL/GenBank/DDBJ whole genome shotgun (WGS) entry which is preliminary data.</text>
</comment>